<reference evidence="6 7" key="1">
    <citation type="submission" date="2024-02" db="EMBL/GenBank/DDBJ databases">
        <title>Herpetosiphon gulosus NBRC 112829.</title>
        <authorList>
            <person name="Ichikawa N."/>
            <person name="Katano-Makiyama Y."/>
            <person name="Hidaka K."/>
        </authorList>
    </citation>
    <scope>NUCLEOTIDE SEQUENCE [LARGE SCALE GENOMIC DNA]</scope>
    <source>
        <strain evidence="6 7">NBRC 112829</strain>
    </source>
</reference>
<dbReference type="InterPro" id="IPR051171">
    <property type="entry name" value="CaCA"/>
</dbReference>
<evidence type="ECO:0000256" key="2">
    <source>
        <dbReference type="ARBA" id="ARBA00022737"/>
    </source>
</evidence>
<keyword evidence="4" id="KW-0813">Transport</keyword>
<dbReference type="InterPro" id="IPR038081">
    <property type="entry name" value="CalX-like_sf"/>
</dbReference>
<evidence type="ECO:0000256" key="4">
    <source>
        <dbReference type="ARBA" id="ARBA00023065"/>
    </source>
</evidence>
<keyword evidence="4" id="KW-0406">Ion transport</keyword>
<keyword evidence="7" id="KW-1185">Reference proteome</keyword>
<name>A0ABP9X4R3_9CHLR</name>
<keyword evidence="3" id="KW-0106">Calcium</keyword>
<dbReference type="Pfam" id="PF03160">
    <property type="entry name" value="Calx-beta"/>
    <property type="match status" value="1"/>
</dbReference>
<evidence type="ECO:0000259" key="5">
    <source>
        <dbReference type="SMART" id="SM00237"/>
    </source>
</evidence>
<dbReference type="InterPro" id="IPR003644">
    <property type="entry name" value="Calx_beta"/>
</dbReference>
<comment type="caution">
    <text evidence="6">The sequence shown here is derived from an EMBL/GenBank/DDBJ whole genome shotgun (WGS) entry which is preliminary data.</text>
</comment>
<dbReference type="Proteomes" id="UP001428290">
    <property type="component" value="Unassembled WGS sequence"/>
</dbReference>
<dbReference type="PANTHER" id="PTHR11878">
    <property type="entry name" value="SODIUM/CALCIUM EXCHANGER"/>
    <property type="match status" value="1"/>
</dbReference>
<keyword evidence="1" id="KW-0732">Signal</keyword>
<dbReference type="EMBL" id="BAABRU010000017">
    <property type="protein sequence ID" value="GAA5530369.1"/>
    <property type="molecule type" value="Genomic_DNA"/>
</dbReference>
<keyword evidence="2" id="KW-0677">Repeat</keyword>
<evidence type="ECO:0000256" key="3">
    <source>
        <dbReference type="ARBA" id="ARBA00022837"/>
    </source>
</evidence>
<sequence>MLAQLALPAQGYLPTTYRAFAPLAMAPSINLPNVQIEHPHYQVTEGANLTINIRLSVAATTPVTVKYATYLVSASSNDLQVVTNTLTFNSGETTKQITIATLQDSLIEQHEQFNLGLSEVVGATYGRTGPTIVMLIDDDANTQLSPSIPRSTVTAFQTYDWALNVYPEADSVPINIGQSQPVRFNIQAERQGLGMVQYRVVGSLAVANSGNVAAEIDTASLEIHYRLGTTQTYTMGADLVIDPLALTLTAGTNRTFPFSTTFVFATANGSAPSNLSYLAIVANVRAVDQAGPPRTPWSATRTLATTLPAPTIRGATITLQSNSVVEPSTLAAIASTPANYQTSSSVSYQHSANVTRVQNGQAMVVHTVSIPETGLSILAETPLQTSSATNEATLEFLDLEPRAAITVDAIPFTATLRVYDGINLNPAGINLVETDALPSVLT</sequence>
<accession>A0ABP9X4R3</accession>
<organism evidence="6 7">
    <name type="scientific">Herpetosiphon gulosus</name>
    <dbReference type="NCBI Taxonomy" id="1973496"/>
    <lineage>
        <taxon>Bacteria</taxon>
        <taxon>Bacillati</taxon>
        <taxon>Chloroflexota</taxon>
        <taxon>Chloroflexia</taxon>
        <taxon>Herpetosiphonales</taxon>
        <taxon>Herpetosiphonaceae</taxon>
        <taxon>Herpetosiphon</taxon>
    </lineage>
</organism>
<dbReference type="Gene3D" id="2.60.40.2030">
    <property type="match status" value="1"/>
</dbReference>
<gene>
    <name evidence="6" type="ORF">Hgul01_04188</name>
</gene>
<feature type="domain" description="Calx-beta" evidence="5">
    <location>
        <begin position="24"/>
        <end position="118"/>
    </location>
</feature>
<proteinExistence type="predicted"/>
<protein>
    <recommendedName>
        <fullName evidence="5">Calx-beta domain-containing protein</fullName>
    </recommendedName>
</protein>
<evidence type="ECO:0000256" key="1">
    <source>
        <dbReference type="ARBA" id="ARBA00022729"/>
    </source>
</evidence>
<dbReference type="SMART" id="SM00237">
    <property type="entry name" value="Calx_beta"/>
    <property type="match status" value="1"/>
</dbReference>
<dbReference type="SUPFAM" id="SSF141072">
    <property type="entry name" value="CalX-like"/>
    <property type="match status" value="1"/>
</dbReference>
<dbReference type="PANTHER" id="PTHR11878:SF65">
    <property type="entry name" value="NA_CA-EXCHANGE PROTEIN, ISOFORM G"/>
    <property type="match status" value="1"/>
</dbReference>
<dbReference type="RefSeq" id="WP_345723964.1">
    <property type="nucleotide sequence ID" value="NZ_BAABRU010000017.1"/>
</dbReference>
<evidence type="ECO:0000313" key="6">
    <source>
        <dbReference type="EMBL" id="GAA5530369.1"/>
    </source>
</evidence>
<evidence type="ECO:0000313" key="7">
    <source>
        <dbReference type="Proteomes" id="UP001428290"/>
    </source>
</evidence>